<evidence type="ECO:0000256" key="1">
    <source>
        <dbReference type="SAM" id="MobiDB-lite"/>
    </source>
</evidence>
<accession>A0AAN7ABE0</accession>
<dbReference type="GO" id="GO:0000402">
    <property type="term" value="F:crossed form four-way junction DNA binding"/>
    <property type="evidence" value="ECO:0007669"/>
    <property type="project" value="TreeGrafter"/>
</dbReference>
<gene>
    <name evidence="3" type="ORF">QBC36DRAFT_74191</name>
</gene>
<dbReference type="SMART" id="SM00384">
    <property type="entry name" value="AT_hook"/>
    <property type="match status" value="3"/>
</dbReference>
<dbReference type="PANTHER" id="PTHR28072:SF1">
    <property type="entry name" value="CRUCIFORM CUTTING ENDONUCLEASE 1, MITOCHONDRIAL-RELATED"/>
    <property type="match status" value="1"/>
</dbReference>
<proteinExistence type="predicted"/>
<dbReference type="InterPro" id="IPR015242">
    <property type="entry name" value="Ydc2_cat"/>
</dbReference>
<evidence type="ECO:0000259" key="2">
    <source>
        <dbReference type="Pfam" id="PF09159"/>
    </source>
</evidence>
<comment type="caution">
    <text evidence="3">The sequence shown here is derived from an EMBL/GenBank/DDBJ whole genome shotgun (WGS) entry which is preliminary data.</text>
</comment>
<keyword evidence="3" id="KW-0540">Nuclease</keyword>
<dbReference type="InterPro" id="IPR012337">
    <property type="entry name" value="RNaseH-like_sf"/>
</dbReference>
<dbReference type="GO" id="GO:0000403">
    <property type="term" value="F:Y-form DNA binding"/>
    <property type="evidence" value="ECO:0007669"/>
    <property type="project" value="TreeGrafter"/>
</dbReference>
<keyword evidence="3" id="KW-0378">Hydrolase</keyword>
<dbReference type="Gene3D" id="3.30.420.10">
    <property type="entry name" value="Ribonuclease H-like superfamily/Ribonuclease H"/>
    <property type="match status" value="1"/>
</dbReference>
<dbReference type="InterPro" id="IPR017956">
    <property type="entry name" value="AT_hook_DNA-bd_motif"/>
</dbReference>
<evidence type="ECO:0000313" key="4">
    <source>
        <dbReference type="Proteomes" id="UP001302321"/>
    </source>
</evidence>
<feature type="domain" description="Mitochondrial resolvase Ydc2 catalytic" evidence="2">
    <location>
        <begin position="55"/>
        <end position="320"/>
    </location>
</feature>
<feature type="compositionally biased region" description="Basic residues" evidence="1">
    <location>
        <begin position="394"/>
        <end position="403"/>
    </location>
</feature>
<dbReference type="EMBL" id="MU866116">
    <property type="protein sequence ID" value="KAK4179437.1"/>
    <property type="molecule type" value="Genomic_DNA"/>
</dbReference>
<dbReference type="Proteomes" id="UP001302321">
    <property type="component" value="Unassembled WGS sequence"/>
</dbReference>
<keyword evidence="3" id="KW-0255">Endonuclease</keyword>
<reference evidence="3" key="1">
    <citation type="journal article" date="2023" name="Mol. Phylogenet. Evol.">
        <title>Genome-scale phylogeny and comparative genomics of the fungal order Sordariales.</title>
        <authorList>
            <person name="Hensen N."/>
            <person name="Bonometti L."/>
            <person name="Westerberg I."/>
            <person name="Brannstrom I.O."/>
            <person name="Guillou S."/>
            <person name="Cros-Aarteil S."/>
            <person name="Calhoun S."/>
            <person name="Haridas S."/>
            <person name="Kuo A."/>
            <person name="Mondo S."/>
            <person name="Pangilinan J."/>
            <person name="Riley R."/>
            <person name="LaButti K."/>
            <person name="Andreopoulos B."/>
            <person name="Lipzen A."/>
            <person name="Chen C."/>
            <person name="Yan M."/>
            <person name="Daum C."/>
            <person name="Ng V."/>
            <person name="Clum A."/>
            <person name="Steindorff A."/>
            <person name="Ohm R.A."/>
            <person name="Martin F."/>
            <person name="Silar P."/>
            <person name="Natvig D.O."/>
            <person name="Lalanne C."/>
            <person name="Gautier V."/>
            <person name="Ament-Velasquez S.L."/>
            <person name="Kruys A."/>
            <person name="Hutchinson M.I."/>
            <person name="Powell A.J."/>
            <person name="Barry K."/>
            <person name="Miller A.N."/>
            <person name="Grigoriev I.V."/>
            <person name="Debuchy R."/>
            <person name="Gladieux P."/>
            <person name="Hiltunen Thoren M."/>
            <person name="Johannesson H."/>
        </authorList>
    </citation>
    <scope>NUCLEOTIDE SEQUENCE</scope>
    <source>
        <strain evidence="3">CBS 892.96</strain>
    </source>
</reference>
<dbReference type="GO" id="GO:0004520">
    <property type="term" value="F:DNA endonuclease activity"/>
    <property type="evidence" value="ECO:0007669"/>
    <property type="project" value="TreeGrafter"/>
</dbReference>
<name>A0AAN7ABE0_9PEZI</name>
<sequence length="467" mass="50654">MPITKTSLPGKITVARLQALCSSTGLTQAGSKSTIQQNLRQAAQSVQHIPDNARILSIDLGLKNFAFSLVTPASSPSAKTPLPTPSDSATIPQALLPPVNLQHWNHLDLTTPLFTLLPQDDPSPPSESIQFNPSSLSSLTYSLISTYLLPLKPTHILIERQRFRTGNASNIFEWTIRVNTLEAMLHACFATLKGVNMFHGTVISISPKSVAGYLFPNPGKAAPTSKTNTGRGKSLNSYQILKANKVSMLGEWLQQGKLIKPKDQAAEMARGFLSAWAAKGIRRRKNEVEGVLGPGVKLDDLSDSVLQGMVWLQWQRNLEGLKGVDLAGEEDKGSEKVIKKVKRGTGRIKDVDVKDKEEGEIEVGPVMGTPEKGRGRPKKAEVVEKGLGEESKILKKRPGRPKKTPAQEEGGEAAAAEADAKKKGRGRSRKVPVSGNDEVDVEEAETGPPRREPSRIETDEDDDAVLI</sequence>
<dbReference type="GO" id="GO:0005739">
    <property type="term" value="C:mitochondrion"/>
    <property type="evidence" value="ECO:0007669"/>
    <property type="project" value="TreeGrafter"/>
</dbReference>
<evidence type="ECO:0000313" key="3">
    <source>
        <dbReference type="EMBL" id="KAK4179437.1"/>
    </source>
</evidence>
<feature type="compositionally biased region" description="Basic and acidic residues" evidence="1">
    <location>
        <begin position="448"/>
        <end position="457"/>
    </location>
</feature>
<organism evidence="3 4">
    <name type="scientific">Triangularia setosa</name>
    <dbReference type="NCBI Taxonomy" id="2587417"/>
    <lineage>
        <taxon>Eukaryota</taxon>
        <taxon>Fungi</taxon>
        <taxon>Dikarya</taxon>
        <taxon>Ascomycota</taxon>
        <taxon>Pezizomycotina</taxon>
        <taxon>Sordariomycetes</taxon>
        <taxon>Sordariomycetidae</taxon>
        <taxon>Sordariales</taxon>
        <taxon>Podosporaceae</taxon>
        <taxon>Triangularia</taxon>
    </lineage>
</organism>
<dbReference type="GO" id="GO:0070336">
    <property type="term" value="F:flap-structured DNA binding"/>
    <property type="evidence" value="ECO:0007669"/>
    <property type="project" value="TreeGrafter"/>
</dbReference>
<dbReference type="PANTHER" id="PTHR28072">
    <property type="entry name" value="CRUCIFORM CUTTING ENDONUCLEASE 1, MITOCHONDRIAL-RELATED"/>
    <property type="match status" value="1"/>
</dbReference>
<dbReference type="CDD" id="cd16963">
    <property type="entry name" value="CCE1"/>
    <property type="match status" value="1"/>
</dbReference>
<dbReference type="AlphaFoldDB" id="A0AAN7ABE0"/>
<feature type="compositionally biased region" description="Acidic residues" evidence="1">
    <location>
        <begin position="458"/>
        <end position="467"/>
    </location>
</feature>
<dbReference type="Pfam" id="PF09159">
    <property type="entry name" value="Ydc2-catalyt"/>
    <property type="match status" value="1"/>
</dbReference>
<feature type="compositionally biased region" description="Basic and acidic residues" evidence="1">
    <location>
        <begin position="371"/>
        <end position="393"/>
    </location>
</feature>
<feature type="region of interest" description="Disordered" evidence="1">
    <location>
        <begin position="356"/>
        <end position="467"/>
    </location>
</feature>
<dbReference type="InterPro" id="IPR039197">
    <property type="entry name" value="Mrs1/Cce1"/>
</dbReference>
<reference evidence="3" key="2">
    <citation type="submission" date="2023-05" db="EMBL/GenBank/DDBJ databases">
        <authorList>
            <consortium name="Lawrence Berkeley National Laboratory"/>
            <person name="Steindorff A."/>
            <person name="Hensen N."/>
            <person name="Bonometti L."/>
            <person name="Westerberg I."/>
            <person name="Brannstrom I.O."/>
            <person name="Guillou S."/>
            <person name="Cros-Aarteil S."/>
            <person name="Calhoun S."/>
            <person name="Haridas S."/>
            <person name="Kuo A."/>
            <person name="Mondo S."/>
            <person name="Pangilinan J."/>
            <person name="Riley R."/>
            <person name="Labutti K."/>
            <person name="Andreopoulos B."/>
            <person name="Lipzen A."/>
            <person name="Chen C."/>
            <person name="Yanf M."/>
            <person name="Daum C."/>
            <person name="Ng V."/>
            <person name="Clum A."/>
            <person name="Ohm R."/>
            <person name="Martin F."/>
            <person name="Silar P."/>
            <person name="Natvig D."/>
            <person name="Lalanne C."/>
            <person name="Gautier V."/>
            <person name="Ament-Velasquez S.L."/>
            <person name="Kruys A."/>
            <person name="Hutchinson M.I."/>
            <person name="Powell A.J."/>
            <person name="Barry K."/>
            <person name="Miller A.N."/>
            <person name="Grigoriev I.V."/>
            <person name="Debuchy R."/>
            <person name="Gladieux P."/>
            <person name="Thoren M.H."/>
            <person name="Johannesson H."/>
        </authorList>
    </citation>
    <scope>NUCLEOTIDE SEQUENCE</scope>
    <source>
        <strain evidence="3">CBS 892.96</strain>
    </source>
</reference>
<protein>
    <submittedName>
        <fullName evidence="3">Cruciform cutting endonuclease</fullName>
    </submittedName>
</protein>
<dbReference type="PRINTS" id="PR00929">
    <property type="entry name" value="ATHOOK"/>
</dbReference>
<dbReference type="SUPFAM" id="SSF53098">
    <property type="entry name" value="Ribonuclease H-like"/>
    <property type="match status" value="1"/>
</dbReference>
<dbReference type="InterPro" id="IPR036397">
    <property type="entry name" value="RNaseH_sf"/>
</dbReference>
<keyword evidence="4" id="KW-1185">Reference proteome</keyword>